<reference evidence="3" key="1">
    <citation type="submission" date="2025-08" db="UniProtKB">
        <authorList>
            <consortium name="RefSeq"/>
        </authorList>
    </citation>
    <scope>IDENTIFICATION</scope>
</reference>
<protein>
    <submittedName>
        <fullName evidence="3">Uncharacterized protein LOC118761915</fullName>
    </submittedName>
</protein>
<feature type="chain" id="PRO_5028884591" evidence="1">
    <location>
        <begin position="26"/>
        <end position="182"/>
    </location>
</feature>
<accession>A0A7E6EKY4</accession>
<dbReference type="AlphaFoldDB" id="A0A7E6EKY4"/>
<dbReference type="KEGG" id="osn:118761915"/>
<evidence type="ECO:0000313" key="2">
    <source>
        <dbReference type="Proteomes" id="UP000515154"/>
    </source>
</evidence>
<keyword evidence="1" id="KW-0732">Signal</keyword>
<name>A0A7E6EKY4_9MOLL</name>
<dbReference type="RefSeq" id="XP_036356013.1">
    <property type="nucleotide sequence ID" value="XM_036500120.1"/>
</dbReference>
<sequence>MFQFPFTRPAAIAVLLLTLTTILVATSDQQFKEGNYKSLGPGYSYRYLQTSQTEQFHQKRSLPECALIALNSQSEFFTYNKVSHVCKNYSSKNIMTVARTNDKNEISFYRKSQWIRAYAISKGAGSKVYNSFLNIGCPSLWEVDKCRGTFCPNFFRHPLLDFWNYLPIDEVKLVISKTKPMW</sequence>
<keyword evidence="2" id="KW-1185">Reference proteome</keyword>
<feature type="signal peptide" evidence="1">
    <location>
        <begin position="1"/>
        <end position="25"/>
    </location>
</feature>
<gene>
    <name evidence="3" type="primary">LOC118761915</name>
</gene>
<evidence type="ECO:0000313" key="3">
    <source>
        <dbReference type="RefSeq" id="XP_036356013.1"/>
    </source>
</evidence>
<organism evidence="2 3">
    <name type="scientific">Octopus sinensis</name>
    <name type="common">East Asian common octopus</name>
    <dbReference type="NCBI Taxonomy" id="2607531"/>
    <lineage>
        <taxon>Eukaryota</taxon>
        <taxon>Metazoa</taxon>
        <taxon>Spiralia</taxon>
        <taxon>Lophotrochozoa</taxon>
        <taxon>Mollusca</taxon>
        <taxon>Cephalopoda</taxon>
        <taxon>Coleoidea</taxon>
        <taxon>Octopodiformes</taxon>
        <taxon>Octopoda</taxon>
        <taxon>Incirrata</taxon>
        <taxon>Octopodidae</taxon>
        <taxon>Octopus</taxon>
    </lineage>
</organism>
<proteinExistence type="predicted"/>
<evidence type="ECO:0000256" key="1">
    <source>
        <dbReference type="SAM" id="SignalP"/>
    </source>
</evidence>
<dbReference type="Proteomes" id="UP000515154">
    <property type="component" value="Unplaced"/>
</dbReference>